<dbReference type="GO" id="GO:0005737">
    <property type="term" value="C:cytoplasm"/>
    <property type="evidence" value="ECO:0007669"/>
    <property type="project" value="TreeGrafter"/>
</dbReference>
<dbReference type="GO" id="GO:0016491">
    <property type="term" value="F:oxidoreductase activity"/>
    <property type="evidence" value="ECO:0007669"/>
    <property type="project" value="UniProtKB-ARBA"/>
</dbReference>
<protein>
    <submittedName>
        <fullName evidence="2">Ornithine cyclodeaminase</fullName>
        <ecNumber evidence="2">4.3.1.12</ecNumber>
    </submittedName>
</protein>
<dbReference type="Gene3D" id="3.40.50.720">
    <property type="entry name" value="NAD(P)-binding Rossmann-like Domain"/>
    <property type="match status" value="1"/>
</dbReference>
<proteinExistence type="inferred from homology"/>
<dbReference type="PANTHER" id="PTHR13812:SF19">
    <property type="entry name" value="KETIMINE REDUCTASE MU-CRYSTALLIN"/>
    <property type="match status" value="1"/>
</dbReference>
<dbReference type="EnsemblBacteria" id="ABC23664">
    <property type="protein sequence ID" value="ABC23664"/>
    <property type="gene ID" value="Rru_A2867"/>
</dbReference>
<dbReference type="Pfam" id="PF02423">
    <property type="entry name" value="OCD_Mu_crystall"/>
    <property type="match status" value="1"/>
</dbReference>
<dbReference type="Proteomes" id="UP000001929">
    <property type="component" value="Chromosome"/>
</dbReference>
<dbReference type="InterPro" id="IPR023401">
    <property type="entry name" value="ODC_N"/>
</dbReference>
<dbReference type="KEGG" id="rru:Rru_A2867"/>
<dbReference type="GO" id="GO:0019752">
    <property type="term" value="P:carboxylic acid metabolic process"/>
    <property type="evidence" value="ECO:0007669"/>
    <property type="project" value="UniProtKB-ARBA"/>
</dbReference>
<keyword evidence="3" id="KW-1185">Reference proteome</keyword>
<dbReference type="HOGENOM" id="CLU_042088_1_2_5"/>
<dbReference type="PANTHER" id="PTHR13812">
    <property type="entry name" value="KETIMINE REDUCTASE MU-CRYSTALLIN"/>
    <property type="match status" value="1"/>
</dbReference>
<dbReference type="EC" id="4.3.1.12" evidence="2"/>
<sequence length="320" mass="33683">MRMIDADAVRRCLPWPALIDALSARFAAGCEAPVRHHHPMTLPGEPEATLLLMPAWALDGPPESRIIMVKVATVHPGNGARGLPAVAASVLAIDGGTGRPLALLDGGELTARRTAATSALAARFLARRDARVLVAVGAGRMIANLIEAHLCASPSIETIRIWARDPAKAADLCEDLADRLPFAPQVAPDLQTAVRGADIITCATLSREPLVHGAWLAEGSHLDLVGAFTPEMRESDDEAMRRATVFVDTRAGACHEGGDIVQAMSSGALTTQDIGGDLFDLVRGDHPGRTSASEITLFKSVGAAIEDLAATDLAFSLYKD</sequence>
<organism evidence="2 3">
    <name type="scientific">Rhodospirillum rubrum (strain ATCC 11170 / ATH 1.1.1 / DSM 467 / LMG 4362 / NCIMB 8255 / S1)</name>
    <dbReference type="NCBI Taxonomy" id="269796"/>
    <lineage>
        <taxon>Bacteria</taxon>
        <taxon>Pseudomonadati</taxon>
        <taxon>Pseudomonadota</taxon>
        <taxon>Alphaproteobacteria</taxon>
        <taxon>Rhodospirillales</taxon>
        <taxon>Rhodospirillaceae</taxon>
        <taxon>Rhodospirillum</taxon>
    </lineage>
</organism>
<dbReference type="PhylomeDB" id="Q2RQD1"/>
<dbReference type="Gene3D" id="3.30.1780.10">
    <property type="entry name" value="ornithine cyclodeaminase, domain 1"/>
    <property type="match status" value="1"/>
</dbReference>
<gene>
    <name evidence="2" type="ordered locus">Rru_A2867</name>
</gene>
<dbReference type="FunFam" id="3.40.50.720:FF:000311">
    <property type="entry name" value="Ornithine cyclodeaminase"/>
    <property type="match status" value="1"/>
</dbReference>
<evidence type="ECO:0000313" key="3">
    <source>
        <dbReference type="Proteomes" id="UP000001929"/>
    </source>
</evidence>
<keyword evidence="2" id="KW-0456">Lyase</keyword>
<dbReference type="RefSeq" id="WP_011390494.1">
    <property type="nucleotide sequence ID" value="NC_007643.1"/>
</dbReference>
<dbReference type="EMBL" id="CP000230">
    <property type="protein sequence ID" value="ABC23664.1"/>
    <property type="molecule type" value="Genomic_DNA"/>
</dbReference>
<dbReference type="PIRSF" id="PIRSF001439">
    <property type="entry name" value="CryM"/>
    <property type="match status" value="1"/>
</dbReference>
<comment type="similarity">
    <text evidence="1">Belongs to the ornithine cyclodeaminase/mu-crystallin family.</text>
</comment>
<dbReference type="eggNOG" id="COG2423">
    <property type="taxonomic scope" value="Bacteria"/>
</dbReference>
<reference evidence="2 3" key="1">
    <citation type="journal article" date="2011" name="Stand. Genomic Sci.">
        <title>Complete genome sequence of Rhodospirillum rubrum type strain (S1).</title>
        <authorList>
            <person name="Munk A.C."/>
            <person name="Copeland A."/>
            <person name="Lucas S."/>
            <person name="Lapidus A."/>
            <person name="Del Rio T.G."/>
            <person name="Barry K."/>
            <person name="Detter J.C."/>
            <person name="Hammon N."/>
            <person name="Israni S."/>
            <person name="Pitluck S."/>
            <person name="Brettin T."/>
            <person name="Bruce D."/>
            <person name="Han C."/>
            <person name="Tapia R."/>
            <person name="Gilna P."/>
            <person name="Schmutz J."/>
            <person name="Larimer F."/>
            <person name="Land M."/>
            <person name="Kyrpides N.C."/>
            <person name="Mavromatis K."/>
            <person name="Richardson P."/>
            <person name="Rohde M."/>
            <person name="Goker M."/>
            <person name="Klenk H.P."/>
            <person name="Zhang Y."/>
            <person name="Roberts G.P."/>
            <person name="Reslewic S."/>
            <person name="Schwartz D.C."/>
        </authorList>
    </citation>
    <scope>NUCLEOTIDE SEQUENCE [LARGE SCALE GENOMIC DNA]</scope>
    <source>
        <strain evidence="3">ATCC 11170 / ATH 1.1.1 / DSM 467 / LMG 4362 / NCIMB 8255 / S1</strain>
    </source>
</reference>
<dbReference type="SUPFAM" id="SSF51735">
    <property type="entry name" value="NAD(P)-binding Rossmann-fold domains"/>
    <property type="match status" value="1"/>
</dbReference>
<dbReference type="NCBIfam" id="NF004793">
    <property type="entry name" value="PRK06141.1"/>
    <property type="match status" value="1"/>
</dbReference>
<evidence type="ECO:0000256" key="1">
    <source>
        <dbReference type="ARBA" id="ARBA00008903"/>
    </source>
</evidence>
<accession>Q2RQD1</accession>
<dbReference type="STRING" id="269796.Rru_A2867"/>
<dbReference type="AlphaFoldDB" id="Q2RQD1"/>
<dbReference type="GO" id="GO:0008473">
    <property type="term" value="F:ornithine cyclodeaminase activity"/>
    <property type="evidence" value="ECO:0007669"/>
    <property type="project" value="UniProtKB-EC"/>
</dbReference>
<dbReference type="PATRIC" id="fig|269796.9.peg.2974"/>
<dbReference type="InterPro" id="IPR003462">
    <property type="entry name" value="ODC_Mu_crystall"/>
</dbReference>
<dbReference type="InterPro" id="IPR036291">
    <property type="entry name" value="NAD(P)-bd_dom_sf"/>
</dbReference>
<name>Q2RQD1_RHORT</name>
<evidence type="ECO:0000313" key="2">
    <source>
        <dbReference type="EMBL" id="ABC23664.1"/>
    </source>
</evidence>